<protein>
    <recommendedName>
        <fullName evidence="4 7">Flagellar hook-associated protein 1</fullName>
        <shortName evidence="7">HAP1</shortName>
    </recommendedName>
</protein>
<evidence type="ECO:0000313" key="12">
    <source>
        <dbReference type="Proteomes" id="UP001589788"/>
    </source>
</evidence>
<gene>
    <name evidence="7 11" type="primary">flgK</name>
    <name evidence="11" type="ORF">ACFFRE_01555</name>
</gene>
<proteinExistence type="inferred from homology"/>
<reference evidence="11 12" key="1">
    <citation type="submission" date="2024-09" db="EMBL/GenBank/DDBJ databases">
        <authorList>
            <person name="Sun Q."/>
            <person name="Mori K."/>
        </authorList>
    </citation>
    <scope>NUCLEOTIDE SEQUENCE [LARGE SCALE GENOMIC DNA]</scope>
    <source>
        <strain evidence="11 12">JCM 15389</strain>
    </source>
</reference>
<evidence type="ECO:0000313" key="11">
    <source>
        <dbReference type="EMBL" id="MFC0080842.1"/>
    </source>
</evidence>
<dbReference type="InterPro" id="IPR053927">
    <property type="entry name" value="FlgK_helical"/>
</dbReference>
<keyword evidence="11" id="KW-0282">Flagellum</keyword>
<dbReference type="PRINTS" id="PR01005">
    <property type="entry name" value="FLGHOOKAP1"/>
</dbReference>
<keyword evidence="5 7" id="KW-0964">Secreted</keyword>
<comment type="subcellular location">
    <subcellularLocation>
        <location evidence="1 7">Bacterial flagellum</location>
    </subcellularLocation>
    <subcellularLocation>
        <location evidence="2 7">Secreted</location>
    </subcellularLocation>
</comment>
<evidence type="ECO:0000256" key="3">
    <source>
        <dbReference type="ARBA" id="ARBA00009677"/>
    </source>
</evidence>
<dbReference type="SUPFAM" id="SSF64518">
    <property type="entry name" value="Phase 1 flagellin"/>
    <property type="match status" value="1"/>
</dbReference>
<evidence type="ECO:0000256" key="4">
    <source>
        <dbReference type="ARBA" id="ARBA00016244"/>
    </source>
</evidence>
<dbReference type="Pfam" id="PF00460">
    <property type="entry name" value="Flg_bb_rod"/>
    <property type="match status" value="1"/>
</dbReference>
<evidence type="ECO:0000256" key="2">
    <source>
        <dbReference type="ARBA" id="ARBA00004613"/>
    </source>
</evidence>
<dbReference type="Pfam" id="PF06429">
    <property type="entry name" value="Flg_bbr_C"/>
    <property type="match status" value="1"/>
</dbReference>
<dbReference type="Proteomes" id="UP001589788">
    <property type="component" value="Unassembled WGS sequence"/>
</dbReference>
<keyword evidence="12" id="KW-1185">Reference proteome</keyword>
<dbReference type="InterPro" id="IPR002371">
    <property type="entry name" value="FlgK"/>
</dbReference>
<keyword evidence="6 7" id="KW-0975">Bacterial flagellum</keyword>
<organism evidence="11 12">
    <name type="scientific">Aciditerrimonas ferrireducens</name>
    <dbReference type="NCBI Taxonomy" id="667306"/>
    <lineage>
        <taxon>Bacteria</taxon>
        <taxon>Bacillati</taxon>
        <taxon>Actinomycetota</taxon>
        <taxon>Acidimicrobiia</taxon>
        <taxon>Acidimicrobiales</taxon>
        <taxon>Acidimicrobiaceae</taxon>
        <taxon>Aciditerrimonas</taxon>
    </lineage>
</organism>
<dbReference type="PANTHER" id="PTHR30033:SF2">
    <property type="entry name" value="FLAGELLAR HOOK PROTEIN"/>
    <property type="match status" value="1"/>
</dbReference>
<evidence type="ECO:0000256" key="5">
    <source>
        <dbReference type="ARBA" id="ARBA00022525"/>
    </source>
</evidence>
<feature type="domain" description="Flagellar hook-associated protein FlgK helical" evidence="10">
    <location>
        <begin position="91"/>
        <end position="324"/>
    </location>
</feature>
<evidence type="ECO:0000259" key="9">
    <source>
        <dbReference type="Pfam" id="PF06429"/>
    </source>
</evidence>
<evidence type="ECO:0000256" key="1">
    <source>
        <dbReference type="ARBA" id="ARBA00004365"/>
    </source>
</evidence>
<keyword evidence="11" id="KW-0966">Cell projection</keyword>
<evidence type="ECO:0000256" key="7">
    <source>
        <dbReference type="RuleBase" id="RU362065"/>
    </source>
</evidence>
<evidence type="ECO:0000256" key="6">
    <source>
        <dbReference type="ARBA" id="ARBA00023143"/>
    </source>
</evidence>
<evidence type="ECO:0000259" key="8">
    <source>
        <dbReference type="Pfam" id="PF00460"/>
    </source>
</evidence>
<feature type="domain" description="Flagellar basal body rod protein N-terminal" evidence="8">
    <location>
        <begin position="6"/>
        <end position="35"/>
    </location>
</feature>
<name>A0ABV6BZI7_9ACTN</name>
<evidence type="ECO:0000259" key="10">
    <source>
        <dbReference type="Pfam" id="PF22638"/>
    </source>
</evidence>
<comment type="caution">
    <text evidence="11">The sequence shown here is derived from an EMBL/GenBank/DDBJ whole genome shotgun (WGS) entry which is preliminary data.</text>
</comment>
<comment type="similarity">
    <text evidence="3 7">Belongs to the flagella basal body rod proteins family.</text>
</comment>
<feature type="domain" description="Flagellar basal-body/hook protein C-terminal" evidence="9">
    <location>
        <begin position="439"/>
        <end position="482"/>
    </location>
</feature>
<dbReference type="PANTHER" id="PTHR30033">
    <property type="entry name" value="FLAGELLAR HOOK-ASSOCIATED PROTEIN 1"/>
    <property type="match status" value="1"/>
</dbReference>
<dbReference type="InterPro" id="IPR001444">
    <property type="entry name" value="Flag_bb_rod_N"/>
</dbReference>
<dbReference type="InterPro" id="IPR010930">
    <property type="entry name" value="Flg_bb/hook_C_dom"/>
</dbReference>
<dbReference type="NCBIfam" id="TIGR02492">
    <property type="entry name" value="flgK_ends"/>
    <property type="match status" value="1"/>
</dbReference>
<dbReference type="RefSeq" id="WP_377787473.1">
    <property type="nucleotide sequence ID" value="NZ_JBHLYQ010000007.1"/>
</dbReference>
<sequence length="484" mass="48374">MSNLSLEIAASALAAQQTGMDTVSENLANATTPGYVAETPNLTTMPVPGPNGVGSGVEVLGISQVPAQLAQTVDNQAQANLAQATARQQVLQQIQSLFPEPNGSGAISSQLASFWNAWDAIDQNPTSPAPYTQVVEQAQGLATTFNQTAQELAQAGADASSRLSSLVAQDNTLLAQVAQLNGQIVTVASSGASPNALVDQRNQVVSQLAKDLGVQATDQPNGTVTLAVGGITLVQGTTATSLAVQQSASGGSGSGPGSSIVDTTSGLALSSVGGSAGGLLQALNTDLPSIQQQFDTTAQDLASAVNGMLSQGYTTAGTAGDPLFVLAGTSGSNATTTGITAATLSVNPTVAADPQGTLAVSSTSGPGASANGANAQYIAEHGSTQTGSISYTPAGSTSPDTTANPNAAYNDLIQQIGSTVQQQNSTVQTATSVATAAQQNLEEIAGVNTSQQLIAMLSYQHAYQAAADVVNSANQMLQSLIQAV</sequence>
<dbReference type="EMBL" id="JBHLYQ010000007">
    <property type="protein sequence ID" value="MFC0080842.1"/>
    <property type="molecule type" value="Genomic_DNA"/>
</dbReference>
<accession>A0ABV6BZI7</accession>
<keyword evidence="11" id="KW-0969">Cilium</keyword>
<dbReference type="Pfam" id="PF22638">
    <property type="entry name" value="FlgK_D1"/>
    <property type="match status" value="1"/>
</dbReference>